<keyword evidence="14" id="KW-1185">Reference proteome</keyword>
<dbReference type="AlphaFoldDB" id="A0A4U5JT92"/>
<dbReference type="Proteomes" id="UP000308707">
    <property type="component" value="Unassembled WGS sequence"/>
</dbReference>
<dbReference type="PROSITE" id="PS51755">
    <property type="entry name" value="OMPR_PHOB"/>
    <property type="match status" value="1"/>
</dbReference>
<dbReference type="Gene3D" id="6.10.250.690">
    <property type="match status" value="1"/>
</dbReference>
<dbReference type="Gene3D" id="3.40.50.2300">
    <property type="match status" value="1"/>
</dbReference>
<feature type="DNA-binding region" description="OmpR/PhoB-type" evidence="9">
    <location>
        <begin position="163"/>
        <end position="262"/>
    </location>
</feature>
<accession>A0A4U5JT92</accession>
<dbReference type="GO" id="GO:0045893">
    <property type="term" value="P:positive regulation of DNA-templated transcription"/>
    <property type="evidence" value="ECO:0007669"/>
    <property type="project" value="UniProtKB-ARBA"/>
</dbReference>
<evidence type="ECO:0000256" key="10">
    <source>
        <dbReference type="SAM" id="MobiDB-lite"/>
    </source>
</evidence>
<protein>
    <submittedName>
        <fullName evidence="13">Response regulator transcription factor</fullName>
    </submittedName>
</protein>
<evidence type="ECO:0000256" key="8">
    <source>
        <dbReference type="PROSITE-ProRule" id="PRU00169"/>
    </source>
</evidence>
<keyword evidence="3 8" id="KW-0597">Phosphoprotein</keyword>
<evidence type="ECO:0000313" key="13">
    <source>
        <dbReference type="EMBL" id="TKR29579.1"/>
    </source>
</evidence>
<dbReference type="InterPro" id="IPR039420">
    <property type="entry name" value="WalR-like"/>
</dbReference>
<keyword evidence="4" id="KW-0902">Two-component regulatory system</keyword>
<keyword evidence="2" id="KW-0963">Cytoplasm</keyword>
<evidence type="ECO:0000256" key="7">
    <source>
        <dbReference type="ARBA" id="ARBA00023163"/>
    </source>
</evidence>
<dbReference type="PANTHER" id="PTHR48111:SF50">
    <property type="entry name" value="KDP OPERON TRANSCRIPTIONAL REGULATORY PROTEIN KDPE"/>
    <property type="match status" value="1"/>
</dbReference>
<dbReference type="GO" id="GO:0005829">
    <property type="term" value="C:cytosol"/>
    <property type="evidence" value="ECO:0007669"/>
    <property type="project" value="TreeGrafter"/>
</dbReference>
<dbReference type="SUPFAM" id="SSF52172">
    <property type="entry name" value="CheY-like"/>
    <property type="match status" value="1"/>
</dbReference>
<organism evidence="13 14">
    <name type="scientific">Luteimonas gilva</name>
    <dbReference type="NCBI Taxonomy" id="2572684"/>
    <lineage>
        <taxon>Bacteria</taxon>
        <taxon>Pseudomonadati</taxon>
        <taxon>Pseudomonadota</taxon>
        <taxon>Gammaproteobacteria</taxon>
        <taxon>Lysobacterales</taxon>
        <taxon>Lysobacteraceae</taxon>
        <taxon>Luteimonas</taxon>
    </lineage>
</organism>
<dbReference type="OrthoDB" id="9802426at2"/>
<name>A0A4U5JT92_9GAMM</name>
<evidence type="ECO:0000313" key="14">
    <source>
        <dbReference type="Proteomes" id="UP000308707"/>
    </source>
</evidence>
<dbReference type="InterPro" id="IPR011006">
    <property type="entry name" value="CheY-like_superfamily"/>
</dbReference>
<dbReference type="InterPro" id="IPR001867">
    <property type="entry name" value="OmpR/PhoB-type_DNA-bd"/>
</dbReference>
<dbReference type="EMBL" id="SZUA01000003">
    <property type="protein sequence ID" value="TKR29579.1"/>
    <property type="molecule type" value="Genomic_DNA"/>
</dbReference>
<reference evidence="13 14" key="1">
    <citation type="submission" date="2019-04" db="EMBL/GenBank/DDBJ databases">
        <title>Reference strain of H23.</title>
        <authorList>
            <person name="Luo X."/>
        </authorList>
    </citation>
    <scope>NUCLEOTIDE SEQUENCE [LARGE SCALE GENOMIC DNA]</scope>
    <source>
        <strain evidence="13 14">H23</strain>
    </source>
</reference>
<keyword evidence="6 9" id="KW-0238">DNA-binding</keyword>
<dbReference type="SMART" id="SM00448">
    <property type="entry name" value="REC"/>
    <property type="match status" value="1"/>
</dbReference>
<dbReference type="Gene3D" id="1.10.10.10">
    <property type="entry name" value="Winged helix-like DNA-binding domain superfamily/Winged helix DNA-binding domain"/>
    <property type="match status" value="1"/>
</dbReference>
<dbReference type="SMART" id="SM00862">
    <property type="entry name" value="Trans_reg_C"/>
    <property type="match status" value="1"/>
</dbReference>
<feature type="region of interest" description="Disordered" evidence="10">
    <location>
        <begin position="1"/>
        <end position="38"/>
    </location>
</feature>
<dbReference type="GO" id="GO:0000987">
    <property type="term" value="F:cis-regulatory region sequence-specific DNA binding"/>
    <property type="evidence" value="ECO:0007669"/>
    <property type="project" value="UniProtKB-ARBA"/>
</dbReference>
<evidence type="ECO:0000256" key="6">
    <source>
        <dbReference type="ARBA" id="ARBA00023125"/>
    </source>
</evidence>
<evidence type="ECO:0000259" key="12">
    <source>
        <dbReference type="PROSITE" id="PS51755"/>
    </source>
</evidence>
<evidence type="ECO:0000259" key="11">
    <source>
        <dbReference type="PROSITE" id="PS50110"/>
    </source>
</evidence>
<evidence type="ECO:0000256" key="5">
    <source>
        <dbReference type="ARBA" id="ARBA00023015"/>
    </source>
</evidence>
<comment type="caution">
    <text evidence="13">The sequence shown here is derived from an EMBL/GenBank/DDBJ whole genome shotgun (WGS) entry which is preliminary data.</text>
</comment>
<evidence type="ECO:0000256" key="2">
    <source>
        <dbReference type="ARBA" id="ARBA00022490"/>
    </source>
</evidence>
<dbReference type="GO" id="GO:0000156">
    <property type="term" value="F:phosphorelay response regulator activity"/>
    <property type="evidence" value="ECO:0007669"/>
    <property type="project" value="TreeGrafter"/>
</dbReference>
<feature type="domain" description="Response regulatory" evidence="11">
    <location>
        <begin position="39"/>
        <end position="152"/>
    </location>
</feature>
<dbReference type="InterPro" id="IPR001789">
    <property type="entry name" value="Sig_transdc_resp-reg_receiver"/>
</dbReference>
<dbReference type="FunFam" id="1.10.10.10:FF:000210">
    <property type="entry name" value="Winged-helix transcriptional response regulator KdpE"/>
    <property type="match status" value="1"/>
</dbReference>
<dbReference type="GO" id="GO:0042802">
    <property type="term" value="F:identical protein binding"/>
    <property type="evidence" value="ECO:0007669"/>
    <property type="project" value="UniProtKB-ARBA"/>
</dbReference>
<comment type="subcellular location">
    <subcellularLocation>
        <location evidence="1">Cytoplasm</location>
    </subcellularLocation>
</comment>
<keyword evidence="5" id="KW-0805">Transcription regulation</keyword>
<dbReference type="CDD" id="cd00383">
    <property type="entry name" value="trans_reg_C"/>
    <property type="match status" value="1"/>
</dbReference>
<proteinExistence type="predicted"/>
<dbReference type="Pfam" id="PF00072">
    <property type="entry name" value="Response_reg"/>
    <property type="match status" value="1"/>
</dbReference>
<gene>
    <name evidence="13" type="ORF">FCE95_15735</name>
</gene>
<dbReference type="PROSITE" id="PS50110">
    <property type="entry name" value="RESPONSE_REGULATORY"/>
    <property type="match status" value="1"/>
</dbReference>
<evidence type="ECO:0000256" key="4">
    <source>
        <dbReference type="ARBA" id="ARBA00023012"/>
    </source>
</evidence>
<dbReference type="PANTHER" id="PTHR48111">
    <property type="entry name" value="REGULATOR OF RPOS"/>
    <property type="match status" value="1"/>
</dbReference>
<feature type="domain" description="OmpR/PhoB-type" evidence="12">
    <location>
        <begin position="163"/>
        <end position="262"/>
    </location>
</feature>
<evidence type="ECO:0000256" key="9">
    <source>
        <dbReference type="PROSITE-ProRule" id="PRU01091"/>
    </source>
</evidence>
<feature type="modified residue" description="4-aspartylphosphate" evidence="8">
    <location>
        <position position="88"/>
    </location>
</feature>
<dbReference type="CDD" id="cd17620">
    <property type="entry name" value="REC_OmpR_KdpE-like"/>
    <property type="match status" value="1"/>
</dbReference>
<evidence type="ECO:0000256" key="3">
    <source>
        <dbReference type="ARBA" id="ARBA00022553"/>
    </source>
</evidence>
<sequence>MAAAPRSGLPCRRSNRRRAPLPPMIEPTASANASAPPPRILVIDDEPQIRKFLDISLRAQGYAVTLAENGQAGLSALATQGADLVMLDIGLPDRDGHEVLRELRGWSQVPVIMLTVRAGEAEKVAALDAGANDYVTKPFGVQELMARVRGLLRSHAQPADAANPVFDDGRLRVDLARREVALQGEPVALTRKEYALLALLVRHAGRVVTQPQLLREVWGPTHQEDTHYLRILVAKLRHKLGDEASAPRYIVTEPGVGLRFIDAAGADSIAGISR</sequence>
<keyword evidence="7" id="KW-0804">Transcription</keyword>
<dbReference type="InterPro" id="IPR036388">
    <property type="entry name" value="WH-like_DNA-bd_sf"/>
</dbReference>
<evidence type="ECO:0000256" key="1">
    <source>
        <dbReference type="ARBA" id="ARBA00004496"/>
    </source>
</evidence>
<dbReference type="Pfam" id="PF00486">
    <property type="entry name" value="Trans_reg_C"/>
    <property type="match status" value="1"/>
</dbReference>
<dbReference type="GO" id="GO:0032993">
    <property type="term" value="C:protein-DNA complex"/>
    <property type="evidence" value="ECO:0007669"/>
    <property type="project" value="TreeGrafter"/>
</dbReference>
<dbReference type="FunFam" id="3.40.50.2300:FF:000021">
    <property type="entry name" value="Two-component system response regulator KdpE"/>
    <property type="match status" value="1"/>
</dbReference>